<organism evidence="9 10">
    <name type="scientific">Acidihalobacter aeolianus</name>
    <dbReference type="NCBI Taxonomy" id="2792603"/>
    <lineage>
        <taxon>Bacteria</taxon>
        <taxon>Pseudomonadati</taxon>
        <taxon>Pseudomonadota</taxon>
        <taxon>Gammaproteobacteria</taxon>
        <taxon>Chromatiales</taxon>
        <taxon>Ectothiorhodospiraceae</taxon>
        <taxon>Acidihalobacter</taxon>
    </lineage>
</organism>
<dbReference type="SUPFAM" id="SSF48208">
    <property type="entry name" value="Six-hairpin glycosidases"/>
    <property type="match status" value="1"/>
</dbReference>
<dbReference type="EMBL" id="CP017448">
    <property type="protein sequence ID" value="AOV18633.1"/>
    <property type="molecule type" value="Genomic_DNA"/>
</dbReference>
<evidence type="ECO:0000256" key="4">
    <source>
        <dbReference type="ARBA" id="ARBA00022801"/>
    </source>
</evidence>
<dbReference type="GO" id="GO:0030245">
    <property type="term" value="P:cellulose catabolic process"/>
    <property type="evidence" value="ECO:0007669"/>
    <property type="project" value="UniProtKB-KW"/>
</dbReference>
<dbReference type="Pfam" id="PF01270">
    <property type="entry name" value="Glyco_hydro_8"/>
    <property type="match status" value="1"/>
</dbReference>
<keyword evidence="10" id="KW-1185">Reference proteome</keyword>
<keyword evidence="7" id="KW-0624">Polysaccharide degradation</keyword>
<gene>
    <name evidence="9" type="ORF">BJI67_13280</name>
</gene>
<dbReference type="InterPro" id="IPR002037">
    <property type="entry name" value="Glyco_hydro_8"/>
</dbReference>
<evidence type="ECO:0000256" key="1">
    <source>
        <dbReference type="ARBA" id="ARBA00000966"/>
    </source>
</evidence>
<proteinExistence type="inferred from homology"/>
<keyword evidence="7" id="KW-0119">Carbohydrate metabolism</keyword>
<keyword evidence="5" id="KW-0136">Cellulose degradation</keyword>
<sequence>MLRGSGIGLLLILLSACSQVHSAVDPDLFGRLWTAYAKSFIDAQGRVIDRAYEDQRTTSEAQAYALFFALVSNQPTVFAKLLQWTRENLAADELGARLPAWLWGKRADGTWGVIDPNSASDADLWMAYTLLQAGRLWHDERYTKLGRGLAAAIALKEVVNLPGVGPLLLPGRKGFGPDGSGCYTFDPSYMPLPVLQGMGHVLGAPWTDMAHALPTLLQSVSPHGFTPNWVGWCPSKGFGPAERSPDRGSYDAIRVYLWAGMTPDDMPGAQQSIGALWGMANYLHTHAVPPVSVNTATGDAVGDGPVGFSAALLPYLRSLGTTSLFKQQLEIIERSRQADGLYGRPAHYYDQNLALFALGYLGGIYRFDSKGNLEVNWR</sequence>
<evidence type="ECO:0000313" key="9">
    <source>
        <dbReference type="EMBL" id="AOV18633.1"/>
    </source>
</evidence>
<accession>A0A1D8KCD9</accession>
<evidence type="ECO:0000256" key="6">
    <source>
        <dbReference type="ARBA" id="ARBA00023295"/>
    </source>
</evidence>
<keyword evidence="8" id="KW-0732">Signal</keyword>
<dbReference type="Proteomes" id="UP000095342">
    <property type="component" value="Chromosome"/>
</dbReference>
<dbReference type="PROSITE" id="PS51257">
    <property type="entry name" value="PROKAR_LIPOPROTEIN"/>
    <property type="match status" value="1"/>
</dbReference>
<dbReference type="PRINTS" id="PR00735">
    <property type="entry name" value="GLHYDRLASE8"/>
</dbReference>
<keyword evidence="6" id="KW-0326">Glycosidase</keyword>
<evidence type="ECO:0000256" key="7">
    <source>
        <dbReference type="ARBA" id="ARBA00023326"/>
    </source>
</evidence>
<evidence type="ECO:0000313" key="10">
    <source>
        <dbReference type="Proteomes" id="UP000095342"/>
    </source>
</evidence>
<name>A0A1D8KCD9_9GAMM</name>
<protein>
    <recommendedName>
        <fullName evidence="3">cellulase</fullName>
        <ecNumber evidence="3">3.2.1.4</ecNumber>
    </recommendedName>
</protein>
<feature type="signal peptide" evidence="8">
    <location>
        <begin position="1"/>
        <end position="22"/>
    </location>
</feature>
<evidence type="ECO:0000256" key="8">
    <source>
        <dbReference type="SAM" id="SignalP"/>
    </source>
</evidence>
<dbReference type="InterPro" id="IPR012341">
    <property type="entry name" value="6hp_glycosidase-like_sf"/>
</dbReference>
<dbReference type="AlphaFoldDB" id="A0A1D8KCD9"/>
<dbReference type="NCBIfam" id="NF008305">
    <property type="entry name" value="PRK11097.1"/>
    <property type="match status" value="1"/>
</dbReference>
<evidence type="ECO:0000256" key="5">
    <source>
        <dbReference type="ARBA" id="ARBA00023001"/>
    </source>
</evidence>
<dbReference type="Gene3D" id="1.50.10.10">
    <property type="match status" value="1"/>
</dbReference>
<reference evidence="9 10" key="1">
    <citation type="submission" date="2016-09" db="EMBL/GenBank/DDBJ databases">
        <title>Acidihalobacter prosperus V6 (DSM14174).</title>
        <authorList>
            <person name="Khaleque H.N."/>
            <person name="Ramsay J.P."/>
            <person name="Murphy R.J.T."/>
            <person name="Kaksonen A.H."/>
            <person name="Boxall N.J."/>
            <person name="Watkin E.L.J."/>
        </authorList>
    </citation>
    <scope>NUCLEOTIDE SEQUENCE [LARGE SCALE GENOMIC DNA]</scope>
    <source>
        <strain evidence="9 10">V6</strain>
    </source>
</reference>
<dbReference type="KEGG" id="aaeo:BJI67_13280"/>
<dbReference type="GO" id="GO:0008810">
    <property type="term" value="F:cellulase activity"/>
    <property type="evidence" value="ECO:0007669"/>
    <property type="project" value="UniProtKB-EC"/>
</dbReference>
<feature type="chain" id="PRO_5009109890" description="cellulase" evidence="8">
    <location>
        <begin position="23"/>
        <end position="378"/>
    </location>
</feature>
<comment type="catalytic activity">
    <reaction evidence="1">
        <text>Endohydrolysis of (1-&gt;4)-beta-D-glucosidic linkages in cellulose, lichenin and cereal beta-D-glucans.</text>
        <dbReference type="EC" id="3.2.1.4"/>
    </reaction>
</comment>
<evidence type="ECO:0000256" key="2">
    <source>
        <dbReference type="ARBA" id="ARBA00009209"/>
    </source>
</evidence>
<dbReference type="EC" id="3.2.1.4" evidence="3"/>
<comment type="similarity">
    <text evidence="2">Belongs to the glycosyl hydrolase 8 (cellulase D) family.</text>
</comment>
<dbReference type="InterPro" id="IPR008928">
    <property type="entry name" value="6-hairpin_glycosidase_sf"/>
</dbReference>
<keyword evidence="4" id="KW-0378">Hydrolase</keyword>
<evidence type="ECO:0000256" key="3">
    <source>
        <dbReference type="ARBA" id="ARBA00012601"/>
    </source>
</evidence>